<reference evidence="3" key="1">
    <citation type="journal article" date="2021" name="Int. J. Syst. Evol. Microbiol.">
        <title>Actinocatenispora comari sp. nov., an endophytic actinomycete isolated from aerial parts of Comarum salesowianum.</title>
        <authorList>
            <person name="Oyunbileg N."/>
            <person name="Iizaka Y."/>
            <person name="Hamada M."/>
            <person name="Davaapurev B.O."/>
            <person name="Fukumoto A."/>
            <person name="Tsetseg B."/>
            <person name="Kato F."/>
            <person name="Tamura T."/>
            <person name="Batkhuu J."/>
            <person name="Anzai Y."/>
        </authorList>
    </citation>
    <scope>NUCLEOTIDE SEQUENCE [LARGE SCALE GENOMIC DNA]</scope>
    <source>
        <strain evidence="3">NUM-2625</strain>
    </source>
</reference>
<sequence>MATAASTKVSSRSRSRLRSVESGDSTPEPYRMRLRRTRAGTGGDDAAPGARRGCRRHGRPRRCARPGRRARDPFAEPASREASREASRVRRRRRRDIAALLAGWTEDDLAILGAMFTRYNRAVAARYLDADAPLPDRAEPRR</sequence>
<evidence type="ECO:0000313" key="2">
    <source>
        <dbReference type="EMBL" id="GIL27883.1"/>
    </source>
</evidence>
<name>A0A8J4ABI7_9ACTN</name>
<feature type="compositionally biased region" description="Basic residues" evidence="1">
    <location>
        <begin position="52"/>
        <end position="68"/>
    </location>
</feature>
<protein>
    <submittedName>
        <fullName evidence="2">Uncharacterized protein</fullName>
    </submittedName>
</protein>
<organism evidence="2 3">
    <name type="scientific">Actinocatenispora comari</name>
    <dbReference type="NCBI Taxonomy" id="2807577"/>
    <lineage>
        <taxon>Bacteria</taxon>
        <taxon>Bacillati</taxon>
        <taxon>Actinomycetota</taxon>
        <taxon>Actinomycetes</taxon>
        <taxon>Micromonosporales</taxon>
        <taxon>Micromonosporaceae</taxon>
        <taxon>Actinocatenispora</taxon>
    </lineage>
</organism>
<feature type="compositionally biased region" description="Basic and acidic residues" evidence="1">
    <location>
        <begin position="69"/>
        <end position="88"/>
    </location>
</feature>
<comment type="caution">
    <text evidence="2">The sequence shown here is derived from an EMBL/GenBank/DDBJ whole genome shotgun (WGS) entry which is preliminary data.</text>
</comment>
<feature type="region of interest" description="Disordered" evidence="1">
    <location>
        <begin position="1"/>
        <end position="92"/>
    </location>
</feature>
<proteinExistence type="predicted"/>
<gene>
    <name evidence="2" type="ORF">NUM_31370</name>
</gene>
<dbReference type="Proteomes" id="UP000614996">
    <property type="component" value="Unassembled WGS sequence"/>
</dbReference>
<keyword evidence="3" id="KW-1185">Reference proteome</keyword>
<evidence type="ECO:0000313" key="3">
    <source>
        <dbReference type="Proteomes" id="UP000614996"/>
    </source>
</evidence>
<dbReference type="AlphaFoldDB" id="A0A8J4ABI7"/>
<accession>A0A8J4ABI7</accession>
<dbReference type="EMBL" id="BOPO01000053">
    <property type="protein sequence ID" value="GIL27883.1"/>
    <property type="molecule type" value="Genomic_DNA"/>
</dbReference>
<evidence type="ECO:0000256" key="1">
    <source>
        <dbReference type="SAM" id="MobiDB-lite"/>
    </source>
</evidence>